<dbReference type="GO" id="GO:0000724">
    <property type="term" value="P:double-strand break repair via homologous recombination"/>
    <property type="evidence" value="ECO:0007669"/>
    <property type="project" value="TreeGrafter"/>
</dbReference>
<evidence type="ECO:0000313" key="5">
    <source>
        <dbReference type="Proteomes" id="UP000248555"/>
    </source>
</evidence>
<feature type="coiled-coil region" evidence="2">
    <location>
        <begin position="664"/>
        <end position="694"/>
    </location>
</feature>
<dbReference type="Pfam" id="PF13476">
    <property type="entry name" value="AAA_23"/>
    <property type="match status" value="1"/>
</dbReference>
<proteinExistence type="predicted"/>
<feature type="coiled-coil region" evidence="2">
    <location>
        <begin position="247"/>
        <end position="397"/>
    </location>
</feature>
<evidence type="ECO:0000256" key="1">
    <source>
        <dbReference type="ARBA" id="ARBA00023054"/>
    </source>
</evidence>
<dbReference type="Proteomes" id="UP000248555">
    <property type="component" value="Unassembled WGS sequence"/>
</dbReference>
<feature type="domain" description="Rad50/SbcC-type AAA" evidence="3">
    <location>
        <begin position="28"/>
        <end position="273"/>
    </location>
</feature>
<evidence type="ECO:0000313" key="4">
    <source>
        <dbReference type="EMBL" id="RAK15222.1"/>
    </source>
</evidence>
<keyword evidence="5" id="KW-1185">Reference proteome</keyword>
<protein>
    <submittedName>
        <fullName evidence="4">Chromosome segregation protein</fullName>
    </submittedName>
</protein>
<dbReference type="GO" id="GO:0003697">
    <property type="term" value="F:single-stranded DNA binding"/>
    <property type="evidence" value="ECO:0007669"/>
    <property type="project" value="TreeGrafter"/>
</dbReference>
<feature type="coiled-coil region" evidence="2">
    <location>
        <begin position="729"/>
        <end position="812"/>
    </location>
</feature>
<reference evidence="4 5" key="1">
    <citation type="submission" date="2018-06" db="EMBL/GenBank/DDBJ databases">
        <title>Genomic Encyclopedia of Type Strains, Phase III (KMG-III): the genomes of soil and plant-associated and newly described type strains.</title>
        <authorList>
            <person name="Whitman W."/>
        </authorList>
    </citation>
    <scope>NUCLEOTIDE SEQUENCE [LARGE SCALE GENOMIC DNA]</scope>
    <source>
        <strain evidence="4 5">CGMCC 1.8979</strain>
    </source>
</reference>
<accession>A0A327Y4J7</accession>
<dbReference type="SUPFAM" id="SSF52540">
    <property type="entry name" value="P-loop containing nucleoside triphosphate hydrolases"/>
    <property type="match status" value="2"/>
</dbReference>
<dbReference type="CDD" id="cd00267">
    <property type="entry name" value="ABC_ATPase"/>
    <property type="match status" value="1"/>
</dbReference>
<dbReference type="GO" id="GO:0030915">
    <property type="term" value="C:Smc5-Smc6 complex"/>
    <property type="evidence" value="ECO:0007669"/>
    <property type="project" value="TreeGrafter"/>
</dbReference>
<dbReference type="PANTHER" id="PTHR45916:SF1">
    <property type="entry name" value="STRUCTURAL MAINTENANCE OF CHROMOSOMES PROTEIN 5"/>
    <property type="match status" value="1"/>
</dbReference>
<dbReference type="Gene3D" id="3.40.50.300">
    <property type="entry name" value="P-loop containing nucleotide triphosphate hydrolases"/>
    <property type="match status" value="2"/>
</dbReference>
<evidence type="ECO:0000259" key="3">
    <source>
        <dbReference type="Pfam" id="PF13476"/>
    </source>
</evidence>
<keyword evidence="1 2" id="KW-0175">Coiled coil</keyword>
<comment type="caution">
    <text evidence="4">The sequence shown here is derived from an EMBL/GenBank/DDBJ whole genome shotgun (WGS) entry which is preliminary data.</text>
</comment>
<name>A0A327Y4J7_9BACL</name>
<dbReference type="EMBL" id="QLMH01000023">
    <property type="protein sequence ID" value="RAK15222.1"/>
    <property type="molecule type" value="Genomic_DNA"/>
</dbReference>
<dbReference type="RefSeq" id="WP_111646433.1">
    <property type="nucleotide sequence ID" value="NZ_QLMH01000023.1"/>
</dbReference>
<dbReference type="InterPro" id="IPR027417">
    <property type="entry name" value="P-loop_NTPase"/>
</dbReference>
<evidence type="ECO:0000256" key="2">
    <source>
        <dbReference type="SAM" id="Coils"/>
    </source>
</evidence>
<dbReference type="AlphaFoldDB" id="A0A327Y4J7"/>
<sequence length="1067" mass="125818">MIPWRLTFSGIRDYPPTLLDLSGIDEHVIITGPNGAGKSTITFCMGAVLYSSKVDMEGLKSRNLSSDQTWKARISFLFKNDGLMKIDAPTFIEFSLKIVQEPGQPIKKEFSISTGEAIDKWEETIKYTSGDRYYNFSTYKKDLQYKYKIDPDLFYLIWYQQEVNQFAVMNPEERFRIFSEMHGIDKIQKDWEESMEKMKETAETLRVAEWNVKGMKAEVAMKKAALDSFLDNQKRLHNGAKLYIESLLQLEVHYKKEKETLEELVQQLMGEIEDAKAEQVFQKSEKEKKKEYLTALRSNEEQLNLLMNEKYEKSREISQSIKKIEERIENLENELEEITLKKNQITRSEEEVKAALRQLTEEQTKTNNEFENTSLKLEELNNTWQEKVQIIADLNQQIETDEKLEAKHAERLREYKSSYSVQEKIDSLEKEVENRKDKKLKMTRTLQELQDELRLLEENRDLSARQMESLKFFRARQIKAYPLRELIELDESAKLKDEQIFNTIKYTIFFNEKHIEPPNDLYHVPLMKVIPDRPVMELPHLHLRIKEGLSEAEIPHAMKALWWVEQFFKGGTFTIKNGMLVDPMGIRGPQEKERFILSARAIAVRKQEVKQQIDKMNQQILQIEHEIENGTKMIQQLNGIIQQIRESEAFMTNELERTMRKKKYQEEVENRNKIEREKQALEKKKEGLIRLQIQQDEFKKKLQEEAAIYEELGKMKEKYEELNEHKSQLAFQKKLLKTHKNTVAELENDLEQIRYKIKETDRAIQDLDDMIEADERKIHSITKQKDNYSDRIETIKQELVQIIQELNDLQNLIPAVYQEVVAMEITENVLSVHQLKQNCENGKVIFNQARNEENIDIAAPENYKTAKQEYDRLEDEYKRTKILLEQDIERTEQLRDKLETTINMRVLELQQRFKSYMSQFQFEGEISWQTFEDRKQRTHFNLYIKARKEGHRGTMEDVSTKARGGKVGKGVSGGEESLSSLLFALALLQNLRTAPGFIVLDEFDSALDENRKIKVFDLYAQELKRKLIILTPKSHEETYLNRFSKAFIVRHNPTIPESRVVGVVKKD</sequence>
<dbReference type="PANTHER" id="PTHR45916">
    <property type="entry name" value="STRUCTURAL MAINTENANCE OF CHROMOSOMES PROTEIN 5"/>
    <property type="match status" value="1"/>
</dbReference>
<feature type="coiled-coil region" evidence="2">
    <location>
        <begin position="863"/>
        <end position="901"/>
    </location>
</feature>
<organism evidence="4 5">
    <name type="scientific">Paranoxybacillus vitaminiphilus</name>
    <dbReference type="NCBI Taxonomy" id="581036"/>
    <lineage>
        <taxon>Bacteria</taxon>
        <taxon>Bacillati</taxon>
        <taxon>Bacillota</taxon>
        <taxon>Bacilli</taxon>
        <taxon>Bacillales</taxon>
        <taxon>Anoxybacillaceae</taxon>
        <taxon>Paranoxybacillus</taxon>
    </lineage>
</organism>
<dbReference type="GO" id="GO:0016887">
    <property type="term" value="F:ATP hydrolysis activity"/>
    <property type="evidence" value="ECO:0007669"/>
    <property type="project" value="InterPro"/>
</dbReference>
<feature type="coiled-coil region" evidence="2">
    <location>
        <begin position="425"/>
        <end position="466"/>
    </location>
</feature>
<dbReference type="OrthoDB" id="2481648at2"/>
<feature type="coiled-coil region" evidence="2">
    <location>
        <begin position="599"/>
        <end position="633"/>
    </location>
</feature>
<dbReference type="InterPro" id="IPR038729">
    <property type="entry name" value="Rad50/SbcC_AAA"/>
</dbReference>
<gene>
    <name evidence="4" type="ORF">B0I26_1238</name>
</gene>